<accession>A0ABP3GS95</accession>
<evidence type="ECO:0000313" key="4">
    <source>
        <dbReference type="Proteomes" id="UP001501757"/>
    </source>
</evidence>
<comment type="similarity">
    <text evidence="1">Belongs to the bacterial solute-binding protein 3 family.</text>
</comment>
<name>A0ABP3GS95_9ALTE</name>
<dbReference type="Gene3D" id="3.40.190.10">
    <property type="entry name" value="Periplasmic binding protein-like II"/>
    <property type="match status" value="2"/>
</dbReference>
<sequence>MKYSGYISFVLLLICSFAGFGQTLILGVSERHESGLARPGEYRLAWQLTQQVLGNNQEFKLTLQSMPWAWSQSQLQQGKLDALFFAAITPERERWAQFTAPLAISRAGFFRLSSQPFASAEQIRTSDLLVGVIEGSAQSQFLRDSGYNNLYGLVESDALLQLLKGGRVKHIFIVETLARYYCSDKSGQRQNLCLEAGDMPMEAGIHIMGRQGNANFGRFARALNNGLNKLVSEDRVWPLFEQNGLSRLSYQKWQQILDRQMALSP</sequence>
<keyword evidence="2" id="KW-0812">Transmembrane</keyword>
<keyword evidence="2" id="KW-0472">Membrane</keyword>
<dbReference type="RefSeq" id="WP_343844165.1">
    <property type="nucleotide sequence ID" value="NZ_BAAAEI010000007.1"/>
</dbReference>
<feature type="transmembrane region" description="Helical" evidence="2">
    <location>
        <begin position="6"/>
        <end position="28"/>
    </location>
</feature>
<evidence type="ECO:0000256" key="2">
    <source>
        <dbReference type="SAM" id="Phobius"/>
    </source>
</evidence>
<dbReference type="PANTHER" id="PTHR35936">
    <property type="entry name" value="MEMBRANE-BOUND LYTIC MUREIN TRANSGLYCOSYLASE F"/>
    <property type="match status" value="1"/>
</dbReference>
<keyword evidence="4" id="KW-1185">Reference proteome</keyword>
<dbReference type="Proteomes" id="UP001501757">
    <property type="component" value="Unassembled WGS sequence"/>
</dbReference>
<organism evidence="3 4">
    <name type="scientific">Bowmanella denitrificans</name>
    <dbReference type="NCBI Taxonomy" id="366582"/>
    <lineage>
        <taxon>Bacteria</taxon>
        <taxon>Pseudomonadati</taxon>
        <taxon>Pseudomonadota</taxon>
        <taxon>Gammaproteobacteria</taxon>
        <taxon>Alteromonadales</taxon>
        <taxon>Alteromonadaceae</taxon>
        <taxon>Bowmanella</taxon>
    </lineage>
</organism>
<dbReference type="SUPFAM" id="SSF53850">
    <property type="entry name" value="Periplasmic binding protein-like II"/>
    <property type="match status" value="1"/>
</dbReference>
<dbReference type="EMBL" id="BAAAEI010000007">
    <property type="protein sequence ID" value="GAA0353204.1"/>
    <property type="molecule type" value="Genomic_DNA"/>
</dbReference>
<evidence type="ECO:0000313" key="3">
    <source>
        <dbReference type="EMBL" id="GAA0353204.1"/>
    </source>
</evidence>
<proteinExistence type="inferred from homology"/>
<comment type="caution">
    <text evidence="3">The sequence shown here is derived from an EMBL/GenBank/DDBJ whole genome shotgun (WGS) entry which is preliminary data.</text>
</comment>
<gene>
    <name evidence="3" type="ORF">GCM10009092_16960</name>
</gene>
<evidence type="ECO:0000256" key="1">
    <source>
        <dbReference type="ARBA" id="ARBA00010333"/>
    </source>
</evidence>
<reference evidence="4" key="1">
    <citation type="journal article" date="2019" name="Int. J. Syst. Evol. Microbiol.">
        <title>The Global Catalogue of Microorganisms (GCM) 10K type strain sequencing project: providing services to taxonomists for standard genome sequencing and annotation.</title>
        <authorList>
            <consortium name="The Broad Institute Genomics Platform"/>
            <consortium name="The Broad Institute Genome Sequencing Center for Infectious Disease"/>
            <person name="Wu L."/>
            <person name="Ma J."/>
        </authorList>
    </citation>
    <scope>NUCLEOTIDE SEQUENCE [LARGE SCALE GENOMIC DNA]</scope>
    <source>
        <strain evidence="4">JCM 13378</strain>
    </source>
</reference>
<protein>
    <recommendedName>
        <fullName evidence="5">Solute-binding protein family 3/N-terminal domain-containing protein</fullName>
    </recommendedName>
</protein>
<evidence type="ECO:0008006" key="5">
    <source>
        <dbReference type="Google" id="ProtNLM"/>
    </source>
</evidence>
<keyword evidence="2" id="KW-1133">Transmembrane helix</keyword>